<keyword evidence="2" id="KW-1185">Reference proteome</keyword>
<protein>
    <submittedName>
        <fullName evidence="1">Uncharacterized protein</fullName>
    </submittedName>
</protein>
<gene>
    <name evidence="1" type="ORF">NC653_031626</name>
</gene>
<comment type="caution">
    <text evidence="1">The sequence shown here is derived from an EMBL/GenBank/DDBJ whole genome shotgun (WGS) entry which is preliminary data.</text>
</comment>
<evidence type="ECO:0000313" key="2">
    <source>
        <dbReference type="Proteomes" id="UP001164929"/>
    </source>
</evidence>
<reference evidence="1" key="1">
    <citation type="journal article" date="2023" name="Mol. Ecol. Resour.">
        <title>Chromosome-level genome assembly of a triploid poplar Populus alba 'Berolinensis'.</title>
        <authorList>
            <person name="Chen S."/>
            <person name="Yu Y."/>
            <person name="Wang X."/>
            <person name="Wang S."/>
            <person name="Zhang T."/>
            <person name="Zhou Y."/>
            <person name="He R."/>
            <person name="Meng N."/>
            <person name="Wang Y."/>
            <person name="Liu W."/>
            <person name="Liu Z."/>
            <person name="Liu J."/>
            <person name="Guo Q."/>
            <person name="Huang H."/>
            <person name="Sederoff R.R."/>
            <person name="Wang G."/>
            <person name="Qu G."/>
            <person name="Chen S."/>
        </authorList>
    </citation>
    <scope>NUCLEOTIDE SEQUENCE</scope>
    <source>
        <strain evidence="1">SC-2020</strain>
    </source>
</reference>
<evidence type="ECO:0000313" key="1">
    <source>
        <dbReference type="EMBL" id="KAJ6975853.1"/>
    </source>
</evidence>
<sequence length="65" mass="7740">MGDFEKQVKERAKELKVLLTKGVKIVENSCKKGWKKISQDCCKWLFLSCFEHYRACFFLIFLFLS</sequence>
<accession>A0AAD6LYX8</accession>
<dbReference type="AlphaFoldDB" id="A0AAD6LYX8"/>
<dbReference type="EMBL" id="JAQIZT010000013">
    <property type="protein sequence ID" value="KAJ6975853.1"/>
    <property type="molecule type" value="Genomic_DNA"/>
</dbReference>
<name>A0AAD6LYX8_9ROSI</name>
<proteinExistence type="predicted"/>
<dbReference type="Proteomes" id="UP001164929">
    <property type="component" value="Chromosome 13"/>
</dbReference>
<organism evidence="1 2">
    <name type="scientific">Populus alba x Populus x berolinensis</name>
    <dbReference type="NCBI Taxonomy" id="444605"/>
    <lineage>
        <taxon>Eukaryota</taxon>
        <taxon>Viridiplantae</taxon>
        <taxon>Streptophyta</taxon>
        <taxon>Embryophyta</taxon>
        <taxon>Tracheophyta</taxon>
        <taxon>Spermatophyta</taxon>
        <taxon>Magnoliopsida</taxon>
        <taxon>eudicotyledons</taxon>
        <taxon>Gunneridae</taxon>
        <taxon>Pentapetalae</taxon>
        <taxon>rosids</taxon>
        <taxon>fabids</taxon>
        <taxon>Malpighiales</taxon>
        <taxon>Salicaceae</taxon>
        <taxon>Saliceae</taxon>
        <taxon>Populus</taxon>
    </lineage>
</organism>